<keyword evidence="5" id="KW-1185">Reference proteome</keyword>
<proteinExistence type="predicted"/>
<evidence type="ECO:0000313" key="5">
    <source>
        <dbReference type="Proteomes" id="UP001596152"/>
    </source>
</evidence>
<protein>
    <submittedName>
        <fullName evidence="4">IPTL-CTERM sorting domain-containing protein</fullName>
    </submittedName>
</protein>
<organism evidence="4 5">
    <name type="scientific">Brevundimonas staleyi</name>
    <dbReference type="NCBI Taxonomy" id="74326"/>
    <lineage>
        <taxon>Bacteria</taxon>
        <taxon>Pseudomonadati</taxon>
        <taxon>Pseudomonadota</taxon>
        <taxon>Alphaproteobacteria</taxon>
        <taxon>Caulobacterales</taxon>
        <taxon>Caulobacteraceae</taxon>
        <taxon>Brevundimonas</taxon>
    </lineage>
</organism>
<feature type="transmembrane region" description="Helical" evidence="1">
    <location>
        <begin position="216"/>
        <end position="233"/>
    </location>
</feature>
<feature type="domain" description="IPTL-CTERM protein sorting" evidence="3">
    <location>
        <begin position="209"/>
        <end position="237"/>
    </location>
</feature>
<keyword evidence="1" id="KW-0812">Transmembrane</keyword>
<keyword evidence="1" id="KW-0472">Membrane</keyword>
<dbReference type="RefSeq" id="WP_374037324.1">
    <property type="nucleotide sequence ID" value="NZ_CP169082.1"/>
</dbReference>
<dbReference type="EMBL" id="JBHSLF010000018">
    <property type="protein sequence ID" value="MFC5344132.1"/>
    <property type="molecule type" value="Genomic_DNA"/>
</dbReference>
<dbReference type="NCBIfam" id="TIGR04174">
    <property type="entry name" value="IPTL_CTERM"/>
    <property type="match status" value="1"/>
</dbReference>
<gene>
    <name evidence="4" type="ORF">ACFPIE_09420</name>
</gene>
<comment type="caution">
    <text evidence="4">The sequence shown here is derived from an EMBL/GenBank/DDBJ whole genome shotgun (WGS) entry which is preliminary data.</text>
</comment>
<reference evidence="5" key="1">
    <citation type="journal article" date="2019" name="Int. J. Syst. Evol. Microbiol.">
        <title>The Global Catalogue of Microorganisms (GCM) 10K type strain sequencing project: providing services to taxonomists for standard genome sequencing and annotation.</title>
        <authorList>
            <consortium name="The Broad Institute Genomics Platform"/>
            <consortium name="The Broad Institute Genome Sequencing Center for Infectious Disease"/>
            <person name="Wu L."/>
            <person name="Ma J."/>
        </authorList>
    </citation>
    <scope>NUCLEOTIDE SEQUENCE [LARGE SCALE GENOMIC DNA]</scope>
    <source>
        <strain evidence="5">JCM 12125</strain>
    </source>
</reference>
<accession>A0ABW0FTY6</accession>
<evidence type="ECO:0000256" key="1">
    <source>
        <dbReference type="SAM" id="Phobius"/>
    </source>
</evidence>
<sequence length="240" mass="25160">MTTTPKMMRAAAFLFALLLVNLSVGQAVAQTTRYVVTSQTYNGVDNSMATPCELAPCPSFTTSMKIQGSITFAAPLAPNLSVADIPASQIVAYHFEDGVTTYDKSDPRSRIFVVKMSTDGAGAVTNFDIRFNRWNVAPGTGDVTGRLGYFEARPAAVSALANMQCMGAPSTSTSSGETDTCSSVNFGADTVVSQNIGGVVTFVLAPAPPVPTLSEWAMILLGLTLAGAAAVVIQRRRMTA</sequence>
<evidence type="ECO:0000313" key="4">
    <source>
        <dbReference type="EMBL" id="MFC5344132.1"/>
    </source>
</evidence>
<feature type="signal peptide" evidence="2">
    <location>
        <begin position="1"/>
        <end position="29"/>
    </location>
</feature>
<keyword evidence="2" id="KW-0732">Signal</keyword>
<evidence type="ECO:0000259" key="3">
    <source>
        <dbReference type="Pfam" id="PF18203"/>
    </source>
</evidence>
<feature type="chain" id="PRO_5047107292" evidence="2">
    <location>
        <begin position="30"/>
        <end position="240"/>
    </location>
</feature>
<dbReference type="InterPro" id="IPR026442">
    <property type="entry name" value="IPTL_CTERM"/>
</dbReference>
<name>A0ABW0FTY6_9CAUL</name>
<dbReference type="Proteomes" id="UP001596152">
    <property type="component" value="Unassembled WGS sequence"/>
</dbReference>
<evidence type="ECO:0000256" key="2">
    <source>
        <dbReference type="SAM" id="SignalP"/>
    </source>
</evidence>
<keyword evidence="1" id="KW-1133">Transmembrane helix</keyword>
<dbReference type="Pfam" id="PF18203">
    <property type="entry name" value="IPTL-CTERM"/>
    <property type="match status" value="1"/>
</dbReference>